<dbReference type="SUPFAM" id="SSF46955">
    <property type="entry name" value="Putative DNA-binding domain"/>
    <property type="match status" value="1"/>
</dbReference>
<dbReference type="CDD" id="cd04764">
    <property type="entry name" value="HTH_MlrA-like_sg1"/>
    <property type="match status" value="1"/>
</dbReference>
<protein>
    <submittedName>
        <fullName evidence="7">MerR family transcriptional regulator</fullName>
    </submittedName>
</protein>
<feature type="domain" description="HTH merR-type" evidence="6">
    <location>
        <begin position="5"/>
        <end position="73"/>
    </location>
</feature>
<dbReference type="SMART" id="SM00422">
    <property type="entry name" value="HTH_MERR"/>
    <property type="match status" value="1"/>
</dbReference>
<keyword evidence="8" id="KW-1185">Reference proteome</keyword>
<dbReference type="InterPro" id="IPR047057">
    <property type="entry name" value="MerR_fam"/>
</dbReference>
<keyword evidence="4" id="KW-0804">Transcription</keyword>
<dbReference type="Pfam" id="PF13411">
    <property type="entry name" value="MerR_1"/>
    <property type="match status" value="1"/>
</dbReference>
<feature type="region of interest" description="Disordered" evidence="5">
    <location>
        <begin position="164"/>
        <end position="241"/>
    </location>
</feature>
<proteinExistence type="predicted"/>
<evidence type="ECO:0000259" key="6">
    <source>
        <dbReference type="PROSITE" id="PS50937"/>
    </source>
</evidence>
<dbReference type="RefSeq" id="WP_118589489.1">
    <property type="nucleotide sequence ID" value="NZ_JACOOZ010000004.1"/>
</dbReference>
<evidence type="ECO:0000256" key="2">
    <source>
        <dbReference type="ARBA" id="ARBA00023015"/>
    </source>
</evidence>
<name>A0ABR7F272_9FIRM</name>
<organism evidence="7 8">
    <name type="scientific">Eubacterium segne</name>
    <dbReference type="NCBI Taxonomy" id="2763045"/>
    <lineage>
        <taxon>Bacteria</taxon>
        <taxon>Bacillati</taxon>
        <taxon>Bacillota</taxon>
        <taxon>Clostridia</taxon>
        <taxon>Eubacteriales</taxon>
        <taxon>Eubacteriaceae</taxon>
        <taxon>Eubacterium</taxon>
    </lineage>
</organism>
<feature type="compositionally biased region" description="Basic and acidic residues" evidence="5">
    <location>
        <begin position="204"/>
        <end position="216"/>
    </location>
</feature>
<dbReference type="PANTHER" id="PTHR30204">
    <property type="entry name" value="REDOX-CYCLING DRUG-SENSING TRANSCRIPTIONAL ACTIVATOR SOXR"/>
    <property type="match status" value="1"/>
</dbReference>
<evidence type="ECO:0000256" key="1">
    <source>
        <dbReference type="ARBA" id="ARBA00022491"/>
    </source>
</evidence>
<dbReference type="InterPro" id="IPR009061">
    <property type="entry name" value="DNA-bd_dom_put_sf"/>
</dbReference>
<evidence type="ECO:0000256" key="5">
    <source>
        <dbReference type="SAM" id="MobiDB-lite"/>
    </source>
</evidence>
<comment type="caution">
    <text evidence="7">The sequence shown here is derived from an EMBL/GenBank/DDBJ whole genome shotgun (WGS) entry which is preliminary data.</text>
</comment>
<keyword evidence="1" id="KW-0678">Repressor</keyword>
<dbReference type="PANTHER" id="PTHR30204:SF69">
    <property type="entry name" value="MERR-FAMILY TRANSCRIPTIONAL REGULATOR"/>
    <property type="match status" value="1"/>
</dbReference>
<dbReference type="Gene3D" id="1.10.1660.10">
    <property type="match status" value="1"/>
</dbReference>
<gene>
    <name evidence="7" type="ORF">H8S00_06900</name>
</gene>
<evidence type="ECO:0000256" key="3">
    <source>
        <dbReference type="ARBA" id="ARBA00023125"/>
    </source>
</evidence>
<reference evidence="7 8" key="1">
    <citation type="submission" date="2020-08" db="EMBL/GenBank/DDBJ databases">
        <title>Genome public.</title>
        <authorList>
            <person name="Liu C."/>
            <person name="Sun Q."/>
        </authorList>
    </citation>
    <scope>NUCLEOTIDE SEQUENCE [LARGE SCALE GENOMIC DNA]</scope>
    <source>
        <strain evidence="7 8">BX4</strain>
    </source>
</reference>
<evidence type="ECO:0000256" key="4">
    <source>
        <dbReference type="ARBA" id="ARBA00023163"/>
    </source>
</evidence>
<accession>A0ABR7F272</accession>
<dbReference type="Proteomes" id="UP000597877">
    <property type="component" value="Unassembled WGS sequence"/>
</dbReference>
<evidence type="ECO:0000313" key="8">
    <source>
        <dbReference type="Proteomes" id="UP000597877"/>
    </source>
</evidence>
<dbReference type="InterPro" id="IPR000551">
    <property type="entry name" value="MerR-type_HTH_dom"/>
</dbReference>
<keyword evidence="3" id="KW-0238">DNA-binding</keyword>
<sequence>MGEKRYIISDASKMLGVESHVLRYWEEELNVSIPRNEMGHRYYTENHINLLKNVRDLKNQGYSLRTIKMMLTDPDRQDGNKGMVMTPAMQQNRRLEVSEPSGSKMEQFQEIMDKVVAKAMKQQTAQLGKEVSGHVSETVLKEMNYLMRIQDEKEEERYKKLDEVMRSRQQMSRRERKKKLKAEKLLLKKSDKSKKKQLKTVMESQKKTGSEKEKKPGFFFGSKEKKNRVHIGEKTNPVTTQ</sequence>
<dbReference type="PROSITE" id="PS50937">
    <property type="entry name" value="HTH_MERR_2"/>
    <property type="match status" value="1"/>
</dbReference>
<keyword evidence="2" id="KW-0805">Transcription regulation</keyword>
<evidence type="ECO:0000313" key="7">
    <source>
        <dbReference type="EMBL" id="MBC5667706.1"/>
    </source>
</evidence>
<dbReference type="EMBL" id="JACOOZ010000004">
    <property type="protein sequence ID" value="MBC5667706.1"/>
    <property type="molecule type" value="Genomic_DNA"/>
</dbReference>